<evidence type="ECO:0000313" key="2">
    <source>
        <dbReference type="Proteomes" id="UP000649617"/>
    </source>
</evidence>
<dbReference type="Proteomes" id="UP000649617">
    <property type="component" value="Unassembled WGS sequence"/>
</dbReference>
<accession>A0A812WXV7</accession>
<evidence type="ECO:0000313" key="1">
    <source>
        <dbReference type="EMBL" id="CAE7696296.1"/>
    </source>
</evidence>
<reference evidence="1" key="1">
    <citation type="submission" date="2021-02" db="EMBL/GenBank/DDBJ databases">
        <authorList>
            <person name="Dougan E. K."/>
            <person name="Rhodes N."/>
            <person name="Thang M."/>
            <person name="Chan C."/>
        </authorList>
    </citation>
    <scope>NUCLEOTIDE SEQUENCE</scope>
</reference>
<dbReference type="OrthoDB" id="447793at2759"/>
<name>A0A812WXV7_SYMPI</name>
<keyword evidence="2" id="KW-1185">Reference proteome</keyword>
<dbReference type="AlphaFoldDB" id="A0A812WXV7"/>
<sequence length="176" mass="18963">MRSTFKVRQPLNFALAAGASRQMPSLSLLKVSPLLTAVTADPDARKSMMSACAAIFRWPWLGAGGRAMLRKFFAGGGRLLRLAEGPIDKCGLAYFLSAKFTSLTTVAVATSASMRYSDLQSRLAAWGISGDLQEDAGLLACASFINVAFVPLHFYTAVRVVCFLEFIAADTWKEVG</sequence>
<organism evidence="1 2">
    <name type="scientific">Symbiodinium pilosum</name>
    <name type="common">Dinoflagellate</name>
    <dbReference type="NCBI Taxonomy" id="2952"/>
    <lineage>
        <taxon>Eukaryota</taxon>
        <taxon>Sar</taxon>
        <taxon>Alveolata</taxon>
        <taxon>Dinophyceae</taxon>
        <taxon>Suessiales</taxon>
        <taxon>Symbiodiniaceae</taxon>
        <taxon>Symbiodinium</taxon>
    </lineage>
</organism>
<protein>
    <submittedName>
        <fullName evidence="1">Uncharacterized protein</fullName>
    </submittedName>
</protein>
<comment type="caution">
    <text evidence="1">The sequence shown here is derived from an EMBL/GenBank/DDBJ whole genome shotgun (WGS) entry which is preliminary data.</text>
</comment>
<dbReference type="EMBL" id="CAJNIZ010044638">
    <property type="protein sequence ID" value="CAE7696296.1"/>
    <property type="molecule type" value="Genomic_DNA"/>
</dbReference>
<proteinExistence type="predicted"/>
<gene>
    <name evidence="1" type="ORF">SPIL2461_LOCUS19538</name>
</gene>